<name>A0ACD3B5B5_9AGAR</name>
<sequence>MSFTQTTIKIPSSTDGWNLDVWQYLPPRHSAPHPVIIMAHGLSSNKLMGLSEYAETFVAQGYACLVFDYRRWGTSDGTPRHVVVVKEQLEDYRTLIKYARNQEHFDGQRVILWGTSFAGGHVTTLAAEPSLTVQAVIAQCPHFGFTPTPSLSTGFLATTFLAVYDYAKQSLGFQPTYIPAAAPPGCVGVMTTPDSMDGIRALVKDESSSPNELSASSLLEVAGYKPYKIASKIAFPLLLIAPEDDTLCILEGATRVSKASEKVHLVRLPECGHFEVYPGQKEYNTSLQAQLEFLKEHVPL</sequence>
<dbReference type="Proteomes" id="UP000308600">
    <property type="component" value="Unassembled WGS sequence"/>
</dbReference>
<organism evidence="1 2">
    <name type="scientific">Pluteus cervinus</name>
    <dbReference type="NCBI Taxonomy" id="181527"/>
    <lineage>
        <taxon>Eukaryota</taxon>
        <taxon>Fungi</taxon>
        <taxon>Dikarya</taxon>
        <taxon>Basidiomycota</taxon>
        <taxon>Agaricomycotina</taxon>
        <taxon>Agaricomycetes</taxon>
        <taxon>Agaricomycetidae</taxon>
        <taxon>Agaricales</taxon>
        <taxon>Pluteineae</taxon>
        <taxon>Pluteaceae</taxon>
        <taxon>Pluteus</taxon>
    </lineage>
</organism>
<dbReference type="EMBL" id="ML208277">
    <property type="protein sequence ID" value="TFK73233.1"/>
    <property type="molecule type" value="Genomic_DNA"/>
</dbReference>
<protein>
    <submittedName>
        <fullName evidence="1">Alpha/beta-hydrolase</fullName>
    </submittedName>
</protein>
<accession>A0ACD3B5B5</accession>
<proteinExistence type="predicted"/>
<evidence type="ECO:0000313" key="2">
    <source>
        <dbReference type="Proteomes" id="UP000308600"/>
    </source>
</evidence>
<evidence type="ECO:0000313" key="1">
    <source>
        <dbReference type="EMBL" id="TFK73233.1"/>
    </source>
</evidence>
<reference evidence="1 2" key="1">
    <citation type="journal article" date="2019" name="Nat. Ecol. Evol.">
        <title>Megaphylogeny resolves global patterns of mushroom evolution.</title>
        <authorList>
            <person name="Varga T."/>
            <person name="Krizsan K."/>
            <person name="Foldi C."/>
            <person name="Dima B."/>
            <person name="Sanchez-Garcia M."/>
            <person name="Sanchez-Ramirez S."/>
            <person name="Szollosi G.J."/>
            <person name="Szarkandi J.G."/>
            <person name="Papp V."/>
            <person name="Albert L."/>
            <person name="Andreopoulos W."/>
            <person name="Angelini C."/>
            <person name="Antonin V."/>
            <person name="Barry K.W."/>
            <person name="Bougher N.L."/>
            <person name="Buchanan P."/>
            <person name="Buyck B."/>
            <person name="Bense V."/>
            <person name="Catcheside P."/>
            <person name="Chovatia M."/>
            <person name="Cooper J."/>
            <person name="Damon W."/>
            <person name="Desjardin D."/>
            <person name="Finy P."/>
            <person name="Geml J."/>
            <person name="Haridas S."/>
            <person name="Hughes K."/>
            <person name="Justo A."/>
            <person name="Karasinski D."/>
            <person name="Kautmanova I."/>
            <person name="Kiss B."/>
            <person name="Kocsube S."/>
            <person name="Kotiranta H."/>
            <person name="LaButti K.M."/>
            <person name="Lechner B.E."/>
            <person name="Liimatainen K."/>
            <person name="Lipzen A."/>
            <person name="Lukacs Z."/>
            <person name="Mihaltcheva S."/>
            <person name="Morgado L.N."/>
            <person name="Niskanen T."/>
            <person name="Noordeloos M.E."/>
            <person name="Ohm R.A."/>
            <person name="Ortiz-Santana B."/>
            <person name="Ovrebo C."/>
            <person name="Racz N."/>
            <person name="Riley R."/>
            <person name="Savchenko A."/>
            <person name="Shiryaev A."/>
            <person name="Soop K."/>
            <person name="Spirin V."/>
            <person name="Szebenyi C."/>
            <person name="Tomsovsky M."/>
            <person name="Tulloss R.E."/>
            <person name="Uehling J."/>
            <person name="Grigoriev I.V."/>
            <person name="Vagvolgyi C."/>
            <person name="Papp T."/>
            <person name="Martin F.M."/>
            <person name="Miettinen O."/>
            <person name="Hibbett D.S."/>
            <person name="Nagy L.G."/>
        </authorList>
    </citation>
    <scope>NUCLEOTIDE SEQUENCE [LARGE SCALE GENOMIC DNA]</scope>
    <source>
        <strain evidence="1 2">NL-1719</strain>
    </source>
</reference>
<keyword evidence="2" id="KW-1185">Reference proteome</keyword>
<gene>
    <name evidence="1" type="ORF">BDN72DRAFT_761864</name>
</gene>